<proteinExistence type="predicted"/>
<sequence length="705" mass="77657">MADLGTQPADDYASASRIILDLRGLCFVIDRETLMSLPESILLCLFPNGLMLPDQADESTEGGEEGQVVYVDSDAQCLQFVLTFFRRAQEYFYGTDTSPGIYQGPGLNANYFDMADPTMNGFGQPFHLPLFHKQAVIVLREELEYFTIPPPSMKKTSVTPAANPNVPPPVAPEFTQLKDACGDTLLLRRQIFTALQRNVNKENNLAEQHLIDMLCMSGFEPDDHWGYRAREPARCGIISTALVLLKTGVTHAGELPGGRPSNAPLPPRPIGVQRRGIDMEQGIPATMLADTGDMGEWVDYGQGGVLRVNQQQLSTTQKLLLFWRKPAVRALTDMQRKCWWDGMDIVVPSAQRRADRSNISPAALAAMSPQERAWLDQGQGMLVRVWVRRVWTLEVSLVHLIPNEAAVQDMCNRDTLCASPTEMTSSFPSREMGSHEPTQAARPTLPVPIRQSSAPAATTMERSYSLPVATQREFESQWQSVSQRAPSAALPTSLPQRRSVVPPQSLCLSEDTTCTYEFLVSSQEMANRSAVLCNSRDCWWSYGWPNCGNGTAVVSPVHATHTPLSPPSLEDETDSLPDSVQSHSRKHLSWIPMGLENELSDLRACKTPPPQNCEGCGRGLASKVKPDVGQWVSSQVDAQKLPPLPASSPSDLMSKHAWTLAAATQKRFFPPIMHTASDALTPAMAAKSMGTPEPLTFYIHPDHVL</sequence>
<dbReference type="EMBL" id="CP119909">
    <property type="protein sequence ID" value="WFD18692.1"/>
    <property type="molecule type" value="Genomic_DNA"/>
</dbReference>
<dbReference type="AlphaFoldDB" id="A0AAF0E9R5"/>
<gene>
    <name evidence="1" type="ORF">MCAP1_000899</name>
</gene>
<accession>A0AAF0E9R5</accession>
<evidence type="ECO:0000313" key="2">
    <source>
        <dbReference type="Proteomes" id="UP001220961"/>
    </source>
</evidence>
<keyword evidence="2" id="KW-1185">Reference proteome</keyword>
<evidence type="ECO:0000313" key="1">
    <source>
        <dbReference type="EMBL" id="WFD18692.1"/>
    </source>
</evidence>
<dbReference type="InterPro" id="IPR011333">
    <property type="entry name" value="SKP1/BTB/POZ_sf"/>
</dbReference>
<dbReference type="Proteomes" id="UP001220961">
    <property type="component" value="Chromosome 2"/>
</dbReference>
<reference evidence="1" key="1">
    <citation type="submission" date="2023-03" db="EMBL/GenBank/DDBJ databases">
        <title>Mating type loci evolution in Malassezia.</title>
        <authorList>
            <person name="Coelho M.A."/>
        </authorList>
    </citation>
    <scope>NUCLEOTIDE SEQUENCE</scope>
    <source>
        <strain evidence="1">CBS 10434</strain>
    </source>
</reference>
<protein>
    <recommendedName>
        <fullName evidence="3">WHI2-like protein P4H10.16c</fullName>
    </recommendedName>
</protein>
<organism evidence="1 2">
    <name type="scientific">Malassezia caprae</name>
    <dbReference type="NCBI Taxonomy" id="1381934"/>
    <lineage>
        <taxon>Eukaryota</taxon>
        <taxon>Fungi</taxon>
        <taxon>Dikarya</taxon>
        <taxon>Basidiomycota</taxon>
        <taxon>Ustilaginomycotina</taxon>
        <taxon>Malasseziomycetes</taxon>
        <taxon>Malasseziales</taxon>
        <taxon>Malasseziaceae</taxon>
        <taxon>Malassezia</taxon>
    </lineage>
</organism>
<name>A0AAF0E9R5_9BASI</name>
<dbReference type="SUPFAM" id="SSF54695">
    <property type="entry name" value="POZ domain"/>
    <property type="match status" value="1"/>
</dbReference>
<evidence type="ECO:0008006" key="3">
    <source>
        <dbReference type="Google" id="ProtNLM"/>
    </source>
</evidence>